<feature type="transmembrane region" description="Helical" evidence="2">
    <location>
        <begin position="34"/>
        <end position="54"/>
    </location>
</feature>
<reference evidence="3" key="1">
    <citation type="submission" date="2022-08" db="EMBL/GenBank/DDBJ databases">
        <authorList>
            <person name="Deng Y."/>
            <person name="Han X.-F."/>
            <person name="Zhang Y.-Q."/>
        </authorList>
    </citation>
    <scope>NUCLEOTIDE SEQUENCE</scope>
    <source>
        <strain evidence="3">CPCC 203386</strain>
    </source>
</reference>
<keyword evidence="2" id="KW-1133">Transmembrane helix</keyword>
<dbReference type="RefSeq" id="WP_259537317.1">
    <property type="nucleotide sequence ID" value="NZ_JANLCJ010000001.1"/>
</dbReference>
<evidence type="ECO:0000256" key="1">
    <source>
        <dbReference type="SAM" id="MobiDB-lite"/>
    </source>
</evidence>
<feature type="transmembrane region" description="Helical" evidence="2">
    <location>
        <begin position="258"/>
        <end position="276"/>
    </location>
</feature>
<proteinExistence type="predicted"/>
<protein>
    <submittedName>
        <fullName evidence="3">DUF4436 domain-containing protein</fullName>
    </submittedName>
</protein>
<evidence type="ECO:0000313" key="4">
    <source>
        <dbReference type="Proteomes" id="UP001165586"/>
    </source>
</evidence>
<feature type="region of interest" description="Disordered" evidence="1">
    <location>
        <begin position="1"/>
        <end position="22"/>
    </location>
</feature>
<dbReference type="EMBL" id="JANLCJ010000001">
    <property type="protein sequence ID" value="MCS5732681.1"/>
    <property type="molecule type" value="Genomic_DNA"/>
</dbReference>
<comment type="caution">
    <text evidence="3">The sequence shown here is derived from an EMBL/GenBank/DDBJ whole genome shotgun (WGS) entry which is preliminary data.</text>
</comment>
<name>A0ABT2GXJ1_9MICO</name>
<keyword evidence="2" id="KW-0472">Membrane</keyword>
<evidence type="ECO:0000256" key="2">
    <source>
        <dbReference type="SAM" id="Phobius"/>
    </source>
</evidence>
<dbReference type="InterPro" id="IPR027948">
    <property type="entry name" value="DUF4436"/>
</dbReference>
<dbReference type="Proteomes" id="UP001165586">
    <property type="component" value="Unassembled WGS sequence"/>
</dbReference>
<evidence type="ECO:0000313" key="3">
    <source>
        <dbReference type="EMBL" id="MCS5732681.1"/>
    </source>
</evidence>
<organism evidence="3 4">
    <name type="scientific">Herbiconiux daphne</name>
    <dbReference type="NCBI Taxonomy" id="2970914"/>
    <lineage>
        <taxon>Bacteria</taxon>
        <taxon>Bacillati</taxon>
        <taxon>Actinomycetota</taxon>
        <taxon>Actinomycetes</taxon>
        <taxon>Micrococcales</taxon>
        <taxon>Microbacteriaceae</taxon>
        <taxon>Herbiconiux</taxon>
    </lineage>
</organism>
<gene>
    <name evidence="3" type="ORF">N1032_02850</name>
</gene>
<dbReference type="Pfam" id="PF14494">
    <property type="entry name" value="DUF4436"/>
    <property type="match status" value="1"/>
</dbReference>
<feature type="transmembrane region" description="Helical" evidence="2">
    <location>
        <begin position="223"/>
        <end position="246"/>
    </location>
</feature>
<accession>A0ABT2GXJ1</accession>
<keyword evidence="2" id="KW-0812">Transmembrane</keyword>
<keyword evidence="4" id="KW-1185">Reference proteome</keyword>
<feature type="transmembrane region" description="Helical" evidence="2">
    <location>
        <begin position="288"/>
        <end position="312"/>
    </location>
</feature>
<sequence>MSAASSPEPRPEPEADASRGAQSARRHWRFRGPVIALIALAVVVYVVVVLLYAASGRPVSLNADRDADPSVVTVRLAPQSVNGPGERIVMDVDIAAPQKLITKDDITLNAPLSVIISPVAGAQSIELEEGAIPSSTTVEVNTPGAIENWPFDRYQQSELVVLAYTVVDGEKMPLRTVVEMEGYVSGWSFGAIERPSDYYVVGPDGRQNLDVIDLTASRSGSTMAFGFLLLGLLVVMPALVLTVAILAFTGRRKVEATLMSWMGAMLFATIPLRTFLPGSPPIGSWIDFLIVLWVIAALVTGLVIYVAAWVRWNGPAVKPTRS</sequence>